<dbReference type="Proteomes" id="UP000002533">
    <property type="component" value="Chromosome"/>
</dbReference>
<dbReference type="PANTHER" id="PTHR36799">
    <property type="match status" value="1"/>
</dbReference>
<protein>
    <recommendedName>
        <fullName evidence="3">DUF3148 domain-containing protein</fullName>
    </recommendedName>
</protein>
<proteinExistence type="predicted"/>
<organism evidence="1 2">
    <name type="scientific">Trichormus variabilis (strain ATCC 29413 / PCC 7937)</name>
    <name type="common">Anabaena variabilis</name>
    <dbReference type="NCBI Taxonomy" id="240292"/>
    <lineage>
        <taxon>Bacteria</taxon>
        <taxon>Bacillati</taxon>
        <taxon>Cyanobacteriota</taxon>
        <taxon>Cyanophyceae</taxon>
        <taxon>Nostocales</taxon>
        <taxon>Nostocaceae</taxon>
        <taxon>Trichormus</taxon>
    </lineage>
</organism>
<sequence length="100" mass="11157">MDCATSNHNSLLGLSFLTNHMSEEFIVGSKVRVVALPPYIKTADPMPMLRPPDVIQLGEEGIVLDRRPGGYWGVRFSRGAFLIDSQYIESVDKLPENHDV</sequence>
<evidence type="ECO:0000313" key="2">
    <source>
        <dbReference type="Proteomes" id="UP000002533"/>
    </source>
</evidence>
<dbReference type="HOGENOM" id="CLU_180541_1_0_3"/>
<evidence type="ECO:0008006" key="3">
    <source>
        <dbReference type="Google" id="ProtNLM"/>
    </source>
</evidence>
<dbReference type="Pfam" id="PF11347">
    <property type="entry name" value="CRR42-like"/>
    <property type="match status" value="1"/>
</dbReference>
<dbReference type="STRING" id="240292.Ava_0486"/>
<dbReference type="InterPro" id="IPR021495">
    <property type="entry name" value="CRR42-like"/>
</dbReference>
<dbReference type="NCBIfam" id="NF045913">
    <property type="entry name" value="RegSipA"/>
    <property type="match status" value="1"/>
</dbReference>
<dbReference type="EMBL" id="CP000117">
    <property type="protein sequence ID" value="ABA20110.1"/>
    <property type="molecule type" value="Genomic_DNA"/>
</dbReference>
<reference evidence="2" key="1">
    <citation type="journal article" date="2014" name="Stand. Genomic Sci.">
        <title>Complete genome sequence of Anabaena variabilis ATCC 29413.</title>
        <authorList>
            <person name="Thiel T."/>
            <person name="Pratte B.S."/>
            <person name="Zhong J."/>
            <person name="Goodwin L."/>
            <person name="Copeland A."/>
            <person name="Lucas S."/>
            <person name="Han C."/>
            <person name="Pitluck S."/>
            <person name="Land M.L."/>
            <person name="Kyrpides N.C."/>
            <person name="Woyke T."/>
        </authorList>
    </citation>
    <scope>NUCLEOTIDE SEQUENCE [LARGE SCALE GENOMIC DNA]</scope>
    <source>
        <strain evidence="2">ATCC 29413 / PCC 7937</strain>
    </source>
</reference>
<name>Q3MFX6_TRIV2</name>
<evidence type="ECO:0000313" key="1">
    <source>
        <dbReference type="EMBL" id="ABA20110.1"/>
    </source>
</evidence>
<dbReference type="KEGG" id="ava:Ava_0486"/>
<dbReference type="eggNOG" id="ENOG50330CE">
    <property type="taxonomic scope" value="Bacteria"/>
</dbReference>
<gene>
    <name evidence="1" type="ordered locus">Ava_0486</name>
</gene>
<dbReference type="AlphaFoldDB" id="Q3MFX6"/>
<accession>Q3MFX6</accession>
<dbReference type="PANTHER" id="PTHR36799:SF2">
    <property type="entry name" value="PROTEIN CHLORORESPIRATORY REDUCTION 42, CHLOROPLASTIC"/>
    <property type="match status" value="1"/>
</dbReference>